<dbReference type="Gene3D" id="1.25.40.10">
    <property type="entry name" value="Tetratricopeptide repeat domain"/>
    <property type="match status" value="1"/>
</dbReference>
<organism evidence="1">
    <name type="scientific">marine sediment metagenome</name>
    <dbReference type="NCBI Taxonomy" id="412755"/>
    <lineage>
        <taxon>unclassified sequences</taxon>
        <taxon>metagenomes</taxon>
        <taxon>ecological metagenomes</taxon>
    </lineage>
</organism>
<dbReference type="AlphaFoldDB" id="A0A0F8X2R1"/>
<dbReference type="InterPro" id="IPR011990">
    <property type="entry name" value="TPR-like_helical_dom_sf"/>
</dbReference>
<dbReference type="Pfam" id="PF13181">
    <property type="entry name" value="TPR_8"/>
    <property type="match status" value="1"/>
</dbReference>
<dbReference type="InterPro" id="IPR019734">
    <property type="entry name" value="TPR_rpt"/>
</dbReference>
<comment type="caution">
    <text evidence="1">The sequence shown here is derived from an EMBL/GenBank/DDBJ whole genome shotgun (WGS) entry which is preliminary data.</text>
</comment>
<reference evidence="1" key="1">
    <citation type="journal article" date="2015" name="Nature">
        <title>Complex archaea that bridge the gap between prokaryotes and eukaryotes.</title>
        <authorList>
            <person name="Spang A."/>
            <person name="Saw J.H."/>
            <person name="Jorgensen S.L."/>
            <person name="Zaremba-Niedzwiedzka K."/>
            <person name="Martijn J."/>
            <person name="Lind A.E."/>
            <person name="van Eijk R."/>
            <person name="Schleper C."/>
            <person name="Guy L."/>
            <person name="Ettema T.J."/>
        </authorList>
    </citation>
    <scope>NUCLEOTIDE SEQUENCE</scope>
</reference>
<sequence>MLQTDNYNQGLSLYEQGRYADALKLLAPLSHSPGLFGRLAKFYCGKCHQAAGIESLATGNFHAAESHLRAAVETIGRSSELATYLASLYASTDRYPSCVREMEKVVALDPDSSQSHRRLAMAQWRDGERARAYMTIGGALRRFGNDSMLLMQLGLFHAAQGQYSQARASLSQATQADRPNASAHY</sequence>
<protein>
    <submittedName>
        <fullName evidence="1">Uncharacterized protein</fullName>
    </submittedName>
</protein>
<proteinExistence type="predicted"/>
<evidence type="ECO:0000313" key="1">
    <source>
        <dbReference type="EMBL" id="KKK63357.1"/>
    </source>
</evidence>
<dbReference type="SUPFAM" id="SSF48452">
    <property type="entry name" value="TPR-like"/>
    <property type="match status" value="1"/>
</dbReference>
<gene>
    <name evidence="1" type="ORF">LCGC14_2995090</name>
</gene>
<accession>A0A0F8X2R1</accession>
<feature type="non-terminal residue" evidence="1">
    <location>
        <position position="185"/>
    </location>
</feature>
<dbReference type="EMBL" id="LAZR01061555">
    <property type="protein sequence ID" value="KKK63357.1"/>
    <property type="molecule type" value="Genomic_DNA"/>
</dbReference>
<dbReference type="PROSITE" id="PS50005">
    <property type="entry name" value="TPR"/>
    <property type="match status" value="1"/>
</dbReference>
<name>A0A0F8X2R1_9ZZZZ</name>